<keyword evidence="1" id="KW-0472">Membrane</keyword>
<protein>
    <submittedName>
        <fullName evidence="2">Uncharacterized protein</fullName>
    </submittedName>
</protein>
<sequence length="132" mass="14881">MPVISEDSVLIVASQLPRNVLLPLLVVTPILTAIYYMRPLRLAKILDAAMAETNKAYGKAHKKGLRSPTETEMDALRRKVHSLAEETRNSSNSWGAALCYFVRGRPFTLLYHIREVENIKARIQIANNSLSY</sequence>
<dbReference type="EMBL" id="JACAZH010000006">
    <property type="protein sequence ID" value="KAF7366481.1"/>
    <property type="molecule type" value="Genomic_DNA"/>
</dbReference>
<keyword evidence="3" id="KW-1185">Reference proteome</keyword>
<accession>A0A8H6YX96</accession>
<evidence type="ECO:0000313" key="3">
    <source>
        <dbReference type="Proteomes" id="UP000623467"/>
    </source>
</evidence>
<dbReference type="AlphaFoldDB" id="A0A8H6YX96"/>
<feature type="transmembrane region" description="Helical" evidence="1">
    <location>
        <begin position="20"/>
        <end position="37"/>
    </location>
</feature>
<evidence type="ECO:0000256" key="1">
    <source>
        <dbReference type="SAM" id="Phobius"/>
    </source>
</evidence>
<organism evidence="2 3">
    <name type="scientific">Mycena sanguinolenta</name>
    <dbReference type="NCBI Taxonomy" id="230812"/>
    <lineage>
        <taxon>Eukaryota</taxon>
        <taxon>Fungi</taxon>
        <taxon>Dikarya</taxon>
        <taxon>Basidiomycota</taxon>
        <taxon>Agaricomycotina</taxon>
        <taxon>Agaricomycetes</taxon>
        <taxon>Agaricomycetidae</taxon>
        <taxon>Agaricales</taxon>
        <taxon>Marasmiineae</taxon>
        <taxon>Mycenaceae</taxon>
        <taxon>Mycena</taxon>
    </lineage>
</organism>
<keyword evidence="1" id="KW-1133">Transmembrane helix</keyword>
<comment type="caution">
    <text evidence="2">The sequence shown here is derived from an EMBL/GenBank/DDBJ whole genome shotgun (WGS) entry which is preliminary data.</text>
</comment>
<name>A0A8H6YX96_9AGAR</name>
<evidence type="ECO:0000313" key="2">
    <source>
        <dbReference type="EMBL" id="KAF7366481.1"/>
    </source>
</evidence>
<reference evidence="2" key="1">
    <citation type="submission" date="2020-05" db="EMBL/GenBank/DDBJ databases">
        <title>Mycena genomes resolve the evolution of fungal bioluminescence.</title>
        <authorList>
            <person name="Tsai I.J."/>
        </authorList>
    </citation>
    <scope>NUCLEOTIDE SEQUENCE</scope>
    <source>
        <strain evidence="2">160909Yilan</strain>
    </source>
</reference>
<proteinExistence type="predicted"/>
<gene>
    <name evidence="2" type="ORF">MSAN_00905300</name>
</gene>
<dbReference type="OrthoDB" id="2947084at2759"/>
<keyword evidence="1" id="KW-0812">Transmembrane</keyword>
<dbReference type="Proteomes" id="UP000623467">
    <property type="component" value="Unassembled WGS sequence"/>
</dbReference>